<dbReference type="SUPFAM" id="SSF56796">
    <property type="entry name" value="Dehydroquinate synthase-like"/>
    <property type="match status" value="1"/>
</dbReference>
<dbReference type="PROSITE" id="PS00060">
    <property type="entry name" value="ADH_IRON_2"/>
    <property type="match status" value="1"/>
</dbReference>
<evidence type="ECO:0000259" key="2">
    <source>
        <dbReference type="Pfam" id="PF00465"/>
    </source>
</evidence>
<reference evidence="4 5" key="1">
    <citation type="submission" date="2019-10" db="EMBL/GenBank/DDBJ databases">
        <title>Description of Paenibacillus humi sp. nov.</title>
        <authorList>
            <person name="Carlier A."/>
            <person name="Qi S."/>
        </authorList>
    </citation>
    <scope>NUCLEOTIDE SEQUENCE [LARGE SCALE GENOMIC DNA]</scope>
    <source>
        <strain evidence="4 5">LMG 31461</strain>
    </source>
</reference>
<feature type="domain" description="Alcohol dehydrogenase iron-type/glycerol dehydrogenase GldA" evidence="2">
    <location>
        <begin position="9"/>
        <end position="177"/>
    </location>
</feature>
<dbReference type="Pfam" id="PF25137">
    <property type="entry name" value="ADH_Fe_C"/>
    <property type="match status" value="1"/>
</dbReference>
<dbReference type="Gene3D" id="3.40.50.1970">
    <property type="match status" value="1"/>
</dbReference>
<keyword evidence="1" id="KW-0560">Oxidoreductase</keyword>
<dbReference type="CDD" id="cd08187">
    <property type="entry name" value="BDH"/>
    <property type="match status" value="1"/>
</dbReference>
<evidence type="ECO:0000259" key="3">
    <source>
        <dbReference type="Pfam" id="PF25137"/>
    </source>
</evidence>
<dbReference type="Gene3D" id="1.20.1090.10">
    <property type="entry name" value="Dehydroquinate synthase-like - alpha domain"/>
    <property type="match status" value="1"/>
</dbReference>
<organism evidence="4 5">
    <name type="scientific">Paenibacillus plantarum</name>
    <dbReference type="NCBI Taxonomy" id="2654975"/>
    <lineage>
        <taxon>Bacteria</taxon>
        <taxon>Bacillati</taxon>
        <taxon>Bacillota</taxon>
        <taxon>Bacilli</taxon>
        <taxon>Bacillales</taxon>
        <taxon>Paenibacillaceae</taxon>
        <taxon>Paenibacillus</taxon>
    </lineage>
</organism>
<dbReference type="InterPro" id="IPR018211">
    <property type="entry name" value="ADH_Fe_CS"/>
</dbReference>
<gene>
    <name evidence="4" type="ORF">GC096_04265</name>
</gene>
<evidence type="ECO:0000313" key="5">
    <source>
        <dbReference type="Proteomes" id="UP000653578"/>
    </source>
</evidence>
<keyword evidence="5" id="KW-1185">Reference proteome</keyword>
<evidence type="ECO:0000313" key="4">
    <source>
        <dbReference type="EMBL" id="NOU63258.1"/>
    </source>
</evidence>
<dbReference type="InterPro" id="IPR044731">
    <property type="entry name" value="BDH-like"/>
</dbReference>
<dbReference type="InterPro" id="IPR001670">
    <property type="entry name" value="ADH_Fe/GldA"/>
</dbReference>
<evidence type="ECO:0000256" key="1">
    <source>
        <dbReference type="ARBA" id="ARBA00023002"/>
    </source>
</evidence>
<dbReference type="RefSeq" id="WP_171629062.1">
    <property type="nucleotide sequence ID" value="NZ_WHNY01000009.1"/>
</dbReference>
<dbReference type="Proteomes" id="UP000653578">
    <property type="component" value="Unassembled WGS sequence"/>
</dbReference>
<dbReference type="EMBL" id="WHNY01000009">
    <property type="protein sequence ID" value="NOU63258.1"/>
    <property type="molecule type" value="Genomic_DNA"/>
</dbReference>
<name>A0ABX1X4C4_9BACL</name>
<dbReference type="PANTHER" id="PTHR43633:SF1">
    <property type="entry name" value="ALCOHOL DEHYDROGENASE YQHD"/>
    <property type="match status" value="1"/>
</dbReference>
<dbReference type="Pfam" id="PF00465">
    <property type="entry name" value="Fe-ADH"/>
    <property type="match status" value="1"/>
</dbReference>
<proteinExistence type="predicted"/>
<feature type="domain" description="Fe-containing alcohol dehydrogenase-like C-terminal" evidence="3">
    <location>
        <begin position="188"/>
        <end position="386"/>
    </location>
</feature>
<sequence length="387" mass="42867">MNSFELHNPTKILFGAGKVKQLAELIEPYGNRILFVYGEGSIKRTGLYDEVLVQLNGIEASVYELSGVEPNPKLSKVNEGIEICKQEKIDFILAVGGGSVIDTGKAIAAGALYNGNVWDFIEYRAVIRDALPVGAVLTLAATGSEMNSGAVITDWDRKLKRSMVSKWLFPKFSILDPKLTLTVSPEQTVNGIIDMMSHVFEQYFSKTTDTPLQERFAESLLLTIIENGEKVITDSKNYEARANLLLAGTYALNGTLSTGVVSDWSSHSIEHELSAYYDIAHGKGLAVIFPNWMKYVYLERVDRFVQYATRVWNIDPVGKSDEQIALEGIEATRTYFKRIGAPTTLRELGVGNEKFDLMTEAAVKFGPIGTFKKLNKADIRSILESSL</sequence>
<accession>A0ABX1X4C4</accession>
<dbReference type="InterPro" id="IPR056798">
    <property type="entry name" value="ADH_Fe_C"/>
</dbReference>
<dbReference type="PANTHER" id="PTHR43633">
    <property type="entry name" value="ALCOHOL DEHYDROGENASE YQHD"/>
    <property type="match status" value="1"/>
</dbReference>
<protein>
    <submittedName>
        <fullName evidence="4">Iron-containing alcohol dehydrogenase</fullName>
    </submittedName>
</protein>
<comment type="caution">
    <text evidence="4">The sequence shown here is derived from an EMBL/GenBank/DDBJ whole genome shotgun (WGS) entry which is preliminary data.</text>
</comment>